<proteinExistence type="inferred from homology"/>
<evidence type="ECO:0000256" key="1">
    <source>
        <dbReference type="ARBA" id="ARBA00004335"/>
    </source>
</evidence>
<dbReference type="Pfam" id="PF05021">
    <property type="entry name" value="NPL4"/>
    <property type="match status" value="1"/>
</dbReference>
<organism evidence="8 9">
    <name type="scientific">Batrachochytrium salamandrivorans</name>
    <dbReference type="NCBI Taxonomy" id="1357716"/>
    <lineage>
        <taxon>Eukaryota</taxon>
        <taxon>Fungi</taxon>
        <taxon>Fungi incertae sedis</taxon>
        <taxon>Chytridiomycota</taxon>
        <taxon>Chytridiomycota incertae sedis</taxon>
        <taxon>Chytridiomycetes</taxon>
        <taxon>Rhizophydiales</taxon>
        <taxon>Rhizophydiales incertae sedis</taxon>
        <taxon>Batrachochytrium</taxon>
    </lineage>
</organism>
<dbReference type="InterPro" id="IPR007716">
    <property type="entry name" value="NPL4_Zn-bd_put"/>
</dbReference>
<sequence>MLLRIRSPDGQARLTLDPTDTMLTLQSQIAGALKLDSARTFDLSFDPKGESRVVAKPDQSLGLLGLKHGDLLFVLYHTKNPGTSGETGATSNTSQPQNPKGKSALLVKQDPVDEFLQKQPGTIKRERDPRFCKHGGVGMCEYCLPLQPYDAKYLEENKIKHMSFHAYLRQLMEQLKTLPISNPQFLPPLDTPDFKIKFPCPSKSHGPYPDGICTKCQPSAITLQSQNFRMVDHIEFESPAIIDNFLQYWRASGIQRAGILYGRYEPYTEVPLGVKAVVSAIYEPLQEGGHDTIQLAVTPTDGDAHQQAPSFIHGGASVDAVAASLGLVRVGIVYTDLTDDGSGKGTVVCKRHADSYFLSSAEIIFASQNQEKHPIATPFSATHDFGGRFVTCVISGNNEGGIDIFSYQVSNTCVAMVRDRIIEASVDPSLMRVVESTDKQYVPEVFYRYKNEYNFMVKLAAKPTFPVEYLLVTVTHGFPSIPNPTFTSTIPFPTENRVGQGKPQDFFALKQHLALAGSHILTALSDFHVILFIKECGILDQVDMELLVELVKTRSEPLAVELEKRSSWQTLLMILQETHAPFIPAHSDASAGSHSATPAVPKTCQYCTFMNQVGADSCEMCGLPLS</sequence>
<comment type="similarity">
    <text evidence="3">Belongs to the NPL4 family.</text>
</comment>
<dbReference type="EMBL" id="JAFCIX010000428">
    <property type="protein sequence ID" value="KAH6590644.1"/>
    <property type="molecule type" value="Genomic_DNA"/>
</dbReference>
<accession>A0ABQ8F1X1</accession>
<evidence type="ECO:0000259" key="7">
    <source>
        <dbReference type="PROSITE" id="PS50249"/>
    </source>
</evidence>
<comment type="function">
    <text evidence="5">Involved in the import of nuclear-targeted proteins into the nucleus and the export of poly(A) RNA out of the nucleus. Has a role in the endoplasmic reticulum-associated degradation (ERAD) pathway.</text>
</comment>
<dbReference type="PROSITE" id="PS50249">
    <property type="entry name" value="MPN"/>
    <property type="match status" value="1"/>
</dbReference>
<dbReference type="PANTHER" id="PTHR12710">
    <property type="entry name" value="NUCLEAR PROTEIN LOCALIZATION 4"/>
    <property type="match status" value="1"/>
</dbReference>
<dbReference type="PANTHER" id="PTHR12710:SF0">
    <property type="entry name" value="NUCLEAR PROTEIN LOCALIZATION PROTEIN 4 HOMOLOG"/>
    <property type="match status" value="1"/>
</dbReference>
<evidence type="ECO:0000256" key="4">
    <source>
        <dbReference type="ARBA" id="ARBA00019709"/>
    </source>
</evidence>
<evidence type="ECO:0000256" key="6">
    <source>
        <dbReference type="SAM" id="MobiDB-lite"/>
    </source>
</evidence>
<dbReference type="InterPro" id="IPR016563">
    <property type="entry name" value="Npl4"/>
</dbReference>
<feature type="region of interest" description="Disordered" evidence="6">
    <location>
        <begin position="83"/>
        <end position="102"/>
    </location>
</feature>
<evidence type="ECO:0000256" key="5">
    <source>
        <dbReference type="ARBA" id="ARBA00024703"/>
    </source>
</evidence>
<dbReference type="SUPFAM" id="SSF54236">
    <property type="entry name" value="Ubiquitin-like"/>
    <property type="match status" value="1"/>
</dbReference>
<evidence type="ECO:0000313" key="8">
    <source>
        <dbReference type="EMBL" id="KAH6590644.1"/>
    </source>
</evidence>
<gene>
    <name evidence="8" type="ORF">BASA50_009235</name>
</gene>
<dbReference type="InterPro" id="IPR007717">
    <property type="entry name" value="NPL4_C"/>
</dbReference>
<comment type="caution">
    <text evidence="8">The sequence shown here is derived from an EMBL/GenBank/DDBJ whole genome shotgun (WGS) entry which is preliminary data.</text>
</comment>
<evidence type="ECO:0000313" key="9">
    <source>
        <dbReference type="Proteomes" id="UP001648503"/>
    </source>
</evidence>
<dbReference type="Pfam" id="PF05020">
    <property type="entry name" value="zf-NPL4"/>
    <property type="match status" value="1"/>
</dbReference>
<dbReference type="InterPro" id="IPR037518">
    <property type="entry name" value="MPN"/>
</dbReference>
<evidence type="ECO:0000256" key="2">
    <source>
        <dbReference type="ARBA" id="ARBA00004556"/>
    </source>
</evidence>
<protein>
    <recommendedName>
        <fullName evidence="4">Nuclear protein localization protein 4</fullName>
    </recommendedName>
</protein>
<name>A0ABQ8F1X1_9FUNG</name>
<dbReference type="Pfam" id="PF11543">
    <property type="entry name" value="UN_NPL4"/>
    <property type="match status" value="1"/>
</dbReference>
<dbReference type="CDD" id="cd08061">
    <property type="entry name" value="MPN_NPL4"/>
    <property type="match status" value="1"/>
</dbReference>
<dbReference type="Proteomes" id="UP001648503">
    <property type="component" value="Unassembled WGS sequence"/>
</dbReference>
<evidence type="ECO:0000256" key="3">
    <source>
        <dbReference type="ARBA" id="ARBA00011025"/>
    </source>
</evidence>
<keyword evidence="9" id="KW-1185">Reference proteome</keyword>
<feature type="compositionally biased region" description="Polar residues" evidence="6">
    <location>
        <begin position="83"/>
        <end position="100"/>
    </location>
</feature>
<feature type="domain" description="MPN" evidence="7">
    <location>
        <begin position="234"/>
        <end position="385"/>
    </location>
</feature>
<dbReference type="InterPro" id="IPR024682">
    <property type="entry name" value="Npl4_Ub-like_dom"/>
</dbReference>
<dbReference type="PIRSF" id="PIRSF010052">
    <property type="entry name" value="Polyub_prc_Npl4"/>
    <property type="match status" value="1"/>
</dbReference>
<dbReference type="InterPro" id="IPR029071">
    <property type="entry name" value="Ubiquitin-like_domsf"/>
</dbReference>
<dbReference type="Gene3D" id="3.10.20.90">
    <property type="entry name" value="Phosphatidylinositol 3-kinase Catalytic Subunit, Chain A, domain 1"/>
    <property type="match status" value="1"/>
</dbReference>
<reference evidence="8 9" key="1">
    <citation type="submission" date="2021-02" db="EMBL/GenBank/DDBJ databases">
        <title>Variation within the Batrachochytrium salamandrivorans European outbreak.</title>
        <authorList>
            <person name="Kelly M."/>
            <person name="Pasmans F."/>
            <person name="Shea T.P."/>
            <person name="Munoz J.F."/>
            <person name="Carranza S."/>
            <person name="Cuomo C.A."/>
            <person name="Martel A."/>
        </authorList>
    </citation>
    <scope>NUCLEOTIDE SEQUENCE [LARGE SCALE GENOMIC DNA]</scope>
    <source>
        <strain evidence="8 9">AMFP18/2</strain>
    </source>
</reference>
<comment type="subcellular location">
    <subcellularLocation>
        <location evidence="2">Cytoplasm</location>
        <location evidence="2">Perinuclear region</location>
    </subcellularLocation>
    <subcellularLocation>
        <location evidence="1">Nucleus membrane</location>
        <topology evidence="1">Peripheral membrane protein</topology>
        <orientation evidence="1">Cytoplasmic side</orientation>
    </subcellularLocation>
</comment>